<evidence type="ECO:0000313" key="3">
    <source>
        <dbReference type="EMBL" id="KAF2680616.1"/>
    </source>
</evidence>
<dbReference type="PANTHER" id="PTHR34612:SF2">
    <property type="entry name" value="GLYCOSIDE HYDROLASE 131 CATALYTIC N-TERMINAL DOMAIN-CONTAINING PROTEIN"/>
    <property type="match status" value="1"/>
</dbReference>
<evidence type="ECO:0000259" key="2">
    <source>
        <dbReference type="Pfam" id="PF18271"/>
    </source>
</evidence>
<dbReference type="PANTHER" id="PTHR34612">
    <property type="entry name" value="GH131_N DOMAIN-CONTAINING PROTEIN"/>
    <property type="match status" value="1"/>
</dbReference>
<dbReference type="Proteomes" id="UP000799291">
    <property type="component" value="Unassembled WGS sequence"/>
</dbReference>
<dbReference type="OrthoDB" id="5283326at2759"/>
<feature type="signal peptide" evidence="1">
    <location>
        <begin position="1"/>
        <end position="17"/>
    </location>
</feature>
<evidence type="ECO:0000313" key="4">
    <source>
        <dbReference type="Proteomes" id="UP000799291"/>
    </source>
</evidence>
<sequence>MVRHSFYLLSSVVLARCQTIVFDGRVPATAVAAEFDAADSLFDPDFTKGQSVSFSDLLLFSASDVSLLDTQVNAQSVEVTINDDSIFAPGGANPQTAVRRAELMPNPALSADNVTTTGVKTLHFSVKPSADRPLNTSHEYLVVFLERADFTGNQISLKTGTLLGSDGATKDRLVLLGNTNDGSTPIFSTAFEEGIFTNFAMVMDFNQNNIQVFQSTGSDALVQQTELLPNDLSGNGAFHFGVNKNPIDPGVDVLRTGIQEAGILEGVVYGGIFVEDSADGTVTLS</sequence>
<dbReference type="Pfam" id="PF18271">
    <property type="entry name" value="GH131_N"/>
    <property type="match status" value="1"/>
</dbReference>
<reference evidence="3" key="1">
    <citation type="journal article" date="2020" name="Stud. Mycol.">
        <title>101 Dothideomycetes genomes: a test case for predicting lifestyles and emergence of pathogens.</title>
        <authorList>
            <person name="Haridas S."/>
            <person name="Albert R."/>
            <person name="Binder M."/>
            <person name="Bloem J."/>
            <person name="Labutti K."/>
            <person name="Salamov A."/>
            <person name="Andreopoulos B."/>
            <person name="Baker S."/>
            <person name="Barry K."/>
            <person name="Bills G."/>
            <person name="Bluhm B."/>
            <person name="Cannon C."/>
            <person name="Castanera R."/>
            <person name="Culley D."/>
            <person name="Daum C."/>
            <person name="Ezra D."/>
            <person name="Gonzalez J."/>
            <person name="Henrissat B."/>
            <person name="Kuo A."/>
            <person name="Liang C."/>
            <person name="Lipzen A."/>
            <person name="Lutzoni F."/>
            <person name="Magnuson J."/>
            <person name="Mondo S."/>
            <person name="Nolan M."/>
            <person name="Ohm R."/>
            <person name="Pangilinan J."/>
            <person name="Park H.-J."/>
            <person name="Ramirez L."/>
            <person name="Alfaro M."/>
            <person name="Sun H."/>
            <person name="Tritt A."/>
            <person name="Yoshinaga Y."/>
            <person name="Zwiers L.-H."/>
            <person name="Turgeon B."/>
            <person name="Goodwin S."/>
            <person name="Spatafora J."/>
            <person name="Crous P."/>
            <person name="Grigoriev I."/>
        </authorList>
    </citation>
    <scope>NUCLEOTIDE SEQUENCE</scope>
    <source>
        <strain evidence="3">CBS 122367</strain>
    </source>
</reference>
<dbReference type="AlphaFoldDB" id="A0A6G1IQU4"/>
<keyword evidence="3" id="KW-0378">Hydrolase</keyword>
<dbReference type="InterPro" id="IPR041524">
    <property type="entry name" value="GH131_N"/>
</dbReference>
<dbReference type="Gene3D" id="2.60.120.1160">
    <property type="match status" value="1"/>
</dbReference>
<dbReference type="EMBL" id="MU005595">
    <property type="protein sequence ID" value="KAF2680616.1"/>
    <property type="molecule type" value="Genomic_DNA"/>
</dbReference>
<organism evidence="3 4">
    <name type="scientific">Lentithecium fluviatile CBS 122367</name>
    <dbReference type="NCBI Taxonomy" id="1168545"/>
    <lineage>
        <taxon>Eukaryota</taxon>
        <taxon>Fungi</taxon>
        <taxon>Dikarya</taxon>
        <taxon>Ascomycota</taxon>
        <taxon>Pezizomycotina</taxon>
        <taxon>Dothideomycetes</taxon>
        <taxon>Pleosporomycetidae</taxon>
        <taxon>Pleosporales</taxon>
        <taxon>Massarineae</taxon>
        <taxon>Lentitheciaceae</taxon>
        <taxon>Lentithecium</taxon>
    </lineage>
</organism>
<evidence type="ECO:0000256" key="1">
    <source>
        <dbReference type="SAM" id="SignalP"/>
    </source>
</evidence>
<feature type="domain" description="Glycoside hydrolase 131 catalytic N-terminal" evidence="2">
    <location>
        <begin position="20"/>
        <end position="280"/>
    </location>
</feature>
<keyword evidence="4" id="KW-1185">Reference proteome</keyword>
<accession>A0A6G1IQU4</accession>
<keyword evidence="1" id="KW-0732">Signal</keyword>
<proteinExistence type="predicted"/>
<gene>
    <name evidence="3" type="ORF">K458DRAFT_373149</name>
</gene>
<feature type="chain" id="PRO_5026326550" evidence="1">
    <location>
        <begin position="18"/>
        <end position="285"/>
    </location>
</feature>
<dbReference type="GO" id="GO:0016787">
    <property type="term" value="F:hydrolase activity"/>
    <property type="evidence" value="ECO:0007669"/>
    <property type="project" value="UniProtKB-KW"/>
</dbReference>
<name>A0A6G1IQU4_9PLEO</name>
<protein>
    <submittedName>
        <fullName evidence="3">Glycoside hydrolase family 131 protein</fullName>
    </submittedName>
</protein>